<sequence length="138" mass="14737">MTQPVQSEPRVGCGAAILRDDKLLLIRRRREPEAGFWGLPGGKVDPGETVPAAIAREIAEELGITLGDTTLLCVVDQIDTEAGTHWIAPVHLAPTFTGTPHLVEPHKHDGLDWFPLDALPSPLTVATVQAVAALEARG</sequence>
<evidence type="ECO:0000256" key="1">
    <source>
        <dbReference type="ARBA" id="ARBA00005582"/>
    </source>
</evidence>
<evidence type="ECO:0000259" key="4">
    <source>
        <dbReference type="PROSITE" id="PS51462"/>
    </source>
</evidence>
<dbReference type="InterPro" id="IPR015797">
    <property type="entry name" value="NUDIX_hydrolase-like_dom_sf"/>
</dbReference>
<feature type="domain" description="Nudix hydrolase" evidence="4">
    <location>
        <begin position="8"/>
        <end position="137"/>
    </location>
</feature>
<evidence type="ECO:0000256" key="3">
    <source>
        <dbReference type="RuleBase" id="RU003476"/>
    </source>
</evidence>
<evidence type="ECO:0000256" key="2">
    <source>
        <dbReference type="ARBA" id="ARBA00022801"/>
    </source>
</evidence>
<reference evidence="5 6" key="1">
    <citation type="submission" date="2018-10" db="EMBL/GenBank/DDBJ databases">
        <authorList>
            <person name="Li J."/>
        </authorList>
    </citation>
    <scope>NUCLEOTIDE SEQUENCE [LARGE SCALE GENOMIC DNA]</scope>
    <source>
        <strain evidence="5 6">JCM 11654</strain>
    </source>
</reference>
<gene>
    <name evidence="5" type="ORF">D9V34_04490</name>
</gene>
<dbReference type="PRINTS" id="PR00502">
    <property type="entry name" value="NUDIXFAMILY"/>
</dbReference>
<accession>A0A3L7AV56</accession>
<dbReference type="OrthoDB" id="21342at2"/>
<dbReference type="CDD" id="cd04679">
    <property type="entry name" value="NUDIX_MutT_Nudt1"/>
    <property type="match status" value="1"/>
</dbReference>
<dbReference type="AlphaFoldDB" id="A0A3L7AV56"/>
<dbReference type="EMBL" id="RCUY01000002">
    <property type="protein sequence ID" value="RLP84064.1"/>
    <property type="molecule type" value="Genomic_DNA"/>
</dbReference>
<keyword evidence="2 3" id="KW-0378">Hydrolase</keyword>
<dbReference type="Pfam" id="PF00293">
    <property type="entry name" value="NUDIX"/>
    <property type="match status" value="1"/>
</dbReference>
<proteinExistence type="inferred from homology"/>
<evidence type="ECO:0000313" key="5">
    <source>
        <dbReference type="EMBL" id="RLP84064.1"/>
    </source>
</evidence>
<dbReference type="PANTHER" id="PTHR43736">
    <property type="entry name" value="ADP-RIBOSE PYROPHOSPHATASE"/>
    <property type="match status" value="1"/>
</dbReference>
<evidence type="ECO:0000313" key="6">
    <source>
        <dbReference type="Proteomes" id="UP000269438"/>
    </source>
</evidence>
<dbReference type="PROSITE" id="PS00893">
    <property type="entry name" value="NUDIX_BOX"/>
    <property type="match status" value="1"/>
</dbReference>
<dbReference type="InterPro" id="IPR000086">
    <property type="entry name" value="NUDIX_hydrolase_dom"/>
</dbReference>
<dbReference type="PROSITE" id="PS51462">
    <property type="entry name" value="NUDIX"/>
    <property type="match status" value="1"/>
</dbReference>
<dbReference type="InterPro" id="IPR020084">
    <property type="entry name" value="NUDIX_hydrolase_CS"/>
</dbReference>
<dbReference type="InterPro" id="IPR020476">
    <property type="entry name" value="Nudix_hydrolase"/>
</dbReference>
<protein>
    <submittedName>
        <fullName evidence="5">NUDIX domain-containing protein</fullName>
    </submittedName>
</protein>
<comment type="similarity">
    <text evidence="1 3">Belongs to the Nudix hydrolase family.</text>
</comment>
<dbReference type="Proteomes" id="UP000269438">
    <property type="component" value="Unassembled WGS sequence"/>
</dbReference>
<comment type="caution">
    <text evidence="5">The sequence shown here is derived from an EMBL/GenBank/DDBJ whole genome shotgun (WGS) entry which is preliminary data.</text>
</comment>
<dbReference type="GO" id="GO:0016787">
    <property type="term" value="F:hydrolase activity"/>
    <property type="evidence" value="ECO:0007669"/>
    <property type="project" value="UniProtKB-KW"/>
</dbReference>
<keyword evidence="6" id="KW-1185">Reference proteome</keyword>
<dbReference type="PANTHER" id="PTHR43736:SF1">
    <property type="entry name" value="DIHYDRONEOPTERIN TRIPHOSPHATE DIPHOSPHATASE"/>
    <property type="match status" value="1"/>
</dbReference>
<organism evidence="5 6">
    <name type="scientific">Mycetocola lacteus</name>
    <dbReference type="NCBI Taxonomy" id="76637"/>
    <lineage>
        <taxon>Bacteria</taxon>
        <taxon>Bacillati</taxon>
        <taxon>Actinomycetota</taxon>
        <taxon>Actinomycetes</taxon>
        <taxon>Micrococcales</taxon>
        <taxon>Microbacteriaceae</taxon>
        <taxon>Mycetocola</taxon>
    </lineage>
</organism>
<dbReference type="Gene3D" id="3.90.79.10">
    <property type="entry name" value="Nucleoside Triphosphate Pyrophosphohydrolase"/>
    <property type="match status" value="1"/>
</dbReference>
<dbReference type="RefSeq" id="WP_121687679.1">
    <property type="nucleotide sequence ID" value="NZ_RCUY01000002.1"/>
</dbReference>
<name>A0A3L7AV56_9MICO</name>
<dbReference type="SUPFAM" id="SSF55811">
    <property type="entry name" value="Nudix"/>
    <property type="match status" value="1"/>
</dbReference>